<evidence type="ECO:0000256" key="10">
    <source>
        <dbReference type="HAMAP-Rule" id="MF_01470"/>
    </source>
</evidence>
<keyword evidence="8 10" id="KW-0464">Manganese</keyword>
<keyword evidence="1 10" id="KW-0540">Nuclease</keyword>
<dbReference type="GO" id="GO:0046872">
    <property type="term" value="F:metal ion binding"/>
    <property type="evidence" value="ECO:0007669"/>
    <property type="project" value="UniProtKB-UniRule"/>
</dbReference>
<feature type="binding site" evidence="10">
    <location>
        <position position="161"/>
    </location>
    <ligand>
        <name>Mn(2+)</name>
        <dbReference type="ChEBI" id="CHEBI:29035"/>
    </ligand>
</feature>
<evidence type="ECO:0000256" key="5">
    <source>
        <dbReference type="ARBA" id="ARBA00022842"/>
    </source>
</evidence>
<evidence type="ECO:0000256" key="2">
    <source>
        <dbReference type="ARBA" id="ARBA00022723"/>
    </source>
</evidence>
<keyword evidence="3 10" id="KW-0255">Endonuclease</keyword>
<evidence type="ECO:0000313" key="11">
    <source>
        <dbReference type="EMBL" id="EEV89671.1"/>
    </source>
</evidence>
<dbReference type="HOGENOM" id="CLU_052779_1_1_6"/>
<dbReference type="GO" id="GO:0016787">
    <property type="term" value="F:hydrolase activity"/>
    <property type="evidence" value="ECO:0007669"/>
    <property type="project" value="UniProtKB-KW"/>
</dbReference>
<keyword evidence="7 10" id="KW-0238">DNA-binding</keyword>
<comment type="caution">
    <text evidence="11">The sequence shown here is derived from an EMBL/GenBank/DDBJ whole genome shotgun (WGS) entry which is preliminary data.</text>
</comment>
<dbReference type="GO" id="GO:0051607">
    <property type="term" value="P:defense response to virus"/>
    <property type="evidence" value="ECO:0007669"/>
    <property type="project" value="UniProtKB-UniRule"/>
</dbReference>
<evidence type="ECO:0000256" key="6">
    <source>
        <dbReference type="ARBA" id="ARBA00023118"/>
    </source>
</evidence>
<dbReference type="HAMAP" id="MF_01470">
    <property type="entry name" value="Cas1"/>
    <property type="match status" value="1"/>
</dbReference>
<dbReference type="GO" id="GO:0004519">
    <property type="term" value="F:endonuclease activity"/>
    <property type="evidence" value="ECO:0007669"/>
    <property type="project" value="UniProtKB-UniRule"/>
</dbReference>
<dbReference type="GO" id="GO:0043571">
    <property type="term" value="P:maintenance of CRISPR repeat elements"/>
    <property type="evidence" value="ECO:0007669"/>
    <property type="project" value="UniProtKB-UniRule"/>
</dbReference>
<protein>
    <recommendedName>
        <fullName evidence="10">CRISPR-associated endonuclease Cas1</fullName>
        <ecNumber evidence="10">3.1.-.-</ecNumber>
    </recommendedName>
</protein>
<proteinExistence type="inferred from homology"/>
<dbReference type="AlphaFoldDB" id="C8N6V7"/>
<keyword evidence="6 10" id="KW-0051">Antiviral defense</keyword>
<dbReference type="InterPro" id="IPR042211">
    <property type="entry name" value="CRISPR-assoc_Cas1_N"/>
</dbReference>
<dbReference type="GO" id="GO:0003677">
    <property type="term" value="F:DNA binding"/>
    <property type="evidence" value="ECO:0007669"/>
    <property type="project" value="UniProtKB-KW"/>
</dbReference>
<dbReference type="EC" id="3.1.-.-" evidence="10"/>
<evidence type="ECO:0000256" key="1">
    <source>
        <dbReference type="ARBA" id="ARBA00022722"/>
    </source>
</evidence>
<dbReference type="Gene3D" id="1.20.120.920">
    <property type="entry name" value="CRISPR-associated endonuclease Cas1, C-terminal domain"/>
    <property type="match status" value="1"/>
</dbReference>
<name>C8N6V7_CARH6</name>
<dbReference type="InterPro" id="IPR042206">
    <property type="entry name" value="CRISPR-assoc_Cas1_C"/>
</dbReference>
<sequence>MSTLYIDRQNTRMTVSGNTLIFYENGERASTLPLHIIDRICIKGDLALSAADLGKLGEHNIGVLILSGREQQPTIYLPCARKDALRRLAQAHFSQDNTFCTRQAQSWITEKIQREQDLLRELQTRPHRGGHQLHENLEQLEKSRLRLQNPINDLATLRGIEGSAASSTFAAIACVLPESLHFTKRNRNPPRDPYNVGLSLGYTLLHYAMVRQIHLTGLDPCIGYYHSIEHGRESLACDLIEAMRPLVTAWTIEAFHDRILRPEDFTMQNEACQMGKAARARYYPAFENALKNWQGEMRARCVALLRALGKACFNHPQTRACAEAFLEQEELLTL</sequence>
<dbReference type="InterPro" id="IPR050646">
    <property type="entry name" value="Cas1"/>
</dbReference>
<dbReference type="OrthoDB" id="9803119at2"/>
<reference evidence="11 12" key="1">
    <citation type="submission" date="2009-08" db="EMBL/GenBank/DDBJ databases">
        <authorList>
            <person name="Qin X."/>
            <person name="Bachman B."/>
            <person name="Battles P."/>
            <person name="Bell A."/>
            <person name="Bess C."/>
            <person name="Bickham C."/>
            <person name="Chaboub L."/>
            <person name="Chen D."/>
            <person name="Coyle M."/>
            <person name="Deiros D.R."/>
            <person name="Dinh H."/>
            <person name="Forbes L."/>
            <person name="Fowler G."/>
            <person name="Francisco L."/>
            <person name="Fu Q."/>
            <person name="Gubbala S."/>
            <person name="Hale W."/>
            <person name="Han Y."/>
            <person name="Hemphill L."/>
            <person name="Highlander S.K."/>
            <person name="Hirani K."/>
            <person name="Hogues M."/>
            <person name="Jackson L."/>
            <person name="Jakkamsetti A."/>
            <person name="Javaid M."/>
            <person name="Jiang H."/>
            <person name="Korchina V."/>
            <person name="Kovar C."/>
            <person name="Lara F."/>
            <person name="Lee S."/>
            <person name="Mata R."/>
            <person name="Mathew T."/>
            <person name="Moen C."/>
            <person name="Morales K."/>
            <person name="Munidasa M."/>
            <person name="Nazareth L."/>
            <person name="Ngo R."/>
            <person name="Nguyen L."/>
            <person name="Okwuonu G."/>
            <person name="Ongeri F."/>
            <person name="Patil S."/>
            <person name="Petrosino J."/>
            <person name="Pham C."/>
            <person name="Pham P."/>
            <person name="Pu L.-L."/>
            <person name="Puazo M."/>
            <person name="Raj R."/>
            <person name="Reid J."/>
            <person name="Rouhana J."/>
            <person name="Saada N."/>
            <person name="Shang Y."/>
            <person name="Simmons D."/>
            <person name="Thornton R."/>
            <person name="Warren J."/>
            <person name="Weissenberger G."/>
            <person name="Zhang J."/>
            <person name="Zhang L."/>
            <person name="Zhou C."/>
            <person name="Zhu D."/>
            <person name="Muzny D."/>
            <person name="Worley K."/>
            <person name="Gibbs R."/>
        </authorList>
    </citation>
    <scope>NUCLEOTIDE SEQUENCE [LARGE SCALE GENOMIC DNA]</scope>
    <source>
        <strain evidence="12">ATCC 15826 / DSM 8339 / NCTC 10426 / 6573</strain>
    </source>
</reference>
<gene>
    <name evidence="10 11" type="primary">cas1</name>
    <name evidence="11" type="ORF">HMPREF0198_0233</name>
</gene>
<dbReference type="Proteomes" id="UP000004870">
    <property type="component" value="Unassembled WGS sequence"/>
</dbReference>
<feature type="binding site" evidence="10">
    <location>
        <position position="226"/>
    </location>
    <ligand>
        <name>Mn(2+)</name>
        <dbReference type="ChEBI" id="CHEBI:29035"/>
    </ligand>
</feature>
<evidence type="ECO:0000313" key="12">
    <source>
        <dbReference type="Proteomes" id="UP000004870"/>
    </source>
</evidence>
<evidence type="ECO:0000256" key="8">
    <source>
        <dbReference type="ARBA" id="ARBA00023211"/>
    </source>
</evidence>
<dbReference type="EMBL" id="ACKY01000011">
    <property type="protein sequence ID" value="EEV89671.1"/>
    <property type="molecule type" value="Genomic_DNA"/>
</dbReference>
<dbReference type="Pfam" id="PF01867">
    <property type="entry name" value="Cas_Cas1"/>
    <property type="match status" value="1"/>
</dbReference>
<comment type="function">
    <text evidence="10">CRISPR (clustered regularly interspaced short palindromic repeat), is an adaptive immune system that provides protection against mobile genetic elements (viruses, transposable elements and conjugative plasmids). CRISPR clusters contain spacers, sequences complementary to antecedent mobile elements, and target invading nucleic acids. CRISPR clusters are transcribed and processed into CRISPR RNA (crRNA). Acts as a dsDNA endonuclease. Involved in the integration of spacer DNA into the CRISPR cassette.</text>
</comment>
<dbReference type="GeneID" id="84789263"/>
<dbReference type="InterPro" id="IPR002729">
    <property type="entry name" value="CRISPR-assoc_Cas1"/>
</dbReference>
<dbReference type="PANTHER" id="PTHR34353">
    <property type="entry name" value="CRISPR-ASSOCIATED ENDONUCLEASE CAS1 1"/>
    <property type="match status" value="1"/>
</dbReference>
<organism evidence="11 12">
    <name type="scientific">Cardiobacterium hominis (strain ATCC 15826 / DSM 8339 / NCTC 10426 / 6573)</name>
    <dbReference type="NCBI Taxonomy" id="638300"/>
    <lineage>
        <taxon>Bacteria</taxon>
        <taxon>Pseudomonadati</taxon>
        <taxon>Pseudomonadota</taxon>
        <taxon>Gammaproteobacteria</taxon>
        <taxon>Cardiobacteriales</taxon>
        <taxon>Cardiobacteriaceae</taxon>
        <taxon>Cardiobacterium</taxon>
    </lineage>
</organism>
<evidence type="ECO:0000256" key="4">
    <source>
        <dbReference type="ARBA" id="ARBA00022801"/>
    </source>
</evidence>
<evidence type="ECO:0000256" key="9">
    <source>
        <dbReference type="ARBA" id="ARBA00038592"/>
    </source>
</evidence>
<feature type="binding site" evidence="10">
    <location>
        <position position="241"/>
    </location>
    <ligand>
        <name>Mn(2+)</name>
        <dbReference type="ChEBI" id="CHEBI:29035"/>
    </ligand>
</feature>
<evidence type="ECO:0000256" key="7">
    <source>
        <dbReference type="ARBA" id="ARBA00023125"/>
    </source>
</evidence>
<dbReference type="NCBIfam" id="TIGR00287">
    <property type="entry name" value="cas1"/>
    <property type="match status" value="1"/>
</dbReference>
<comment type="cofactor">
    <cofactor evidence="10">
        <name>Mg(2+)</name>
        <dbReference type="ChEBI" id="CHEBI:18420"/>
    </cofactor>
    <cofactor evidence="10">
        <name>Mn(2+)</name>
        <dbReference type="ChEBI" id="CHEBI:29035"/>
    </cofactor>
</comment>
<comment type="subunit">
    <text evidence="9 10">Homodimer, forms a heterotetramer with a Cas2 homodimer.</text>
</comment>
<keyword evidence="12" id="KW-1185">Reference proteome</keyword>
<keyword evidence="5 10" id="KW-0460">Magnesium</keyword>
<keyword evidence="4 10" id="KW-0378">Hydrolase</keyword>
<accession>C8N6V7</accession>
<keyword evidence="2 10" id="KW-0479">Metal-binding</keyword>
<dbReference type="Gene3D" id="3.100.10.20">
    <property type="entry name" value="CRISPR-associated endonuclease Cas1, N-terminal domain"/>
    <property type="match status" value="1"/>
</dbReference>
<dbReference type="PANTHER" id="PTHR34353:SF2">
    <property type="entry name" value="CRISPR-ASSOCIATED ENDONUCLEASE CAS1 1"/>
    <property type="match status" value="1"/>
</dbReference>
<dbReference type="RefSeq" id="WP_004139216.1">
    <property type="nucleotide sequence ID" value="NZ_GG694025.1"/>
</dbReference>
<evidence type="ECO:0000256" key="3">
    <source>
        <dbReference type="ARBA" id="ARBA00022759"/>
    </source>
</evidence>
<dbReference type="CDD" id="cd09634">
    <property type="entry name" value="Cas1_I-II-III"/>
    <property type="match status" value="1"/>
</dbReference>
<comment type="similarity">
    <text evidence="10">Belongs to the CRISPR-associated endonuclease Cas1 family.</text>
</comment>